<evidence type="ECO:0000313" key="1">
    <source>
        <dbReference type="EMBL" id="ERZ98008.1"/>
    </source>
</evidence>
<dbReference type="STRING" id="747089.U9SPZ0"/>
<dbReference type="HOGENOM" id="CLU_2387315_0_0_1"/>
<sequence>MVKTKELSNFECRRIIGLYETENPERTILRKTGYRKITIHNIITKYHKTGILTITLQTEKMQKEFIESTGKEVSKSTVNHNCATLKKPFISEPN</sequence>
<name>U9SPZ0_RHIID</name>
<dbReference type="InterPro" id="IPR036388">
    <property type="entry name" value="WH-like_DNA-bd_sf"/>
</dbReference>
<accession>U9SPZ0</accession>
<protein>
    <submittedName>
        <fullName evidence="1">Uncharacterized protein</fullName>
    </submittedName>
</protein>
<gene>
    <name evidence="1" type="ORF">GLOINDRAFT_10983</name>
</gene>
<dbReference type="Gene3D" id="1.10.10.10">
    <property type="entry name" value="Winged helix-like DNA-binding domain superfamily/Winged helix DNA-binding domain"/>
    <property type="match status" value="1"/>
</dbReference>
<organism evidence="1">
    <name type="scientific">Rhizophagus irregularis (strain DAOM 181602 / DAOM 197198 / MUCL 43194)</name>
    <name type="common">Arbuscular mycorrhizal fungus</name>
    <name type="synonym">Glomus intraradices</name>
    <dbReference type="NCBI Taxonomy" id="747089"/>
    <lineage>
        <taxon>Eukaryota</taxon>
        <taxon>Fungi</taxon>
        <taxon>Fungi incertae sedis</taxon>
        <taxon>Mucoromycota</taxon>
        <taxon>Glomeromycotina</taxon>
        <taxon>Glomeromycetes</taxon>
        <taxon>Glomerales</taxon>
        <taxon>Glomeraceae</taxon>
        <taxon>Rhizophagus</taxon>
    </lineage>
</organism>
<dbReference type="AlphaFoldDB" id="U9SPZ0"/>
<reference evidence="1" key="1">
    <citation type="submission" date="2013-07" db="EMBL/GenBank/DDBJ databases">
        <title>The genome of an arbuscular mycorrhizal fungus provides insights into the evolution of the oldest plant symbiosis.</title>
        <authorList>
            <consortium name="DOE Joint Genome Institute"/>
            <person name="Tisserant E."/>
            <person name="Malbreil M."/>
            <person name="Kuo A."/>
            <person name="Kohler A."/>
            <person name="Symeonidi A."/>
            <person name="Balestrini R."/>
            <person name="Charron P."/>
            <person name="Duensing N."/>
            <person name="Frei-dit-Frey N."/>
            <person name="Gianinazzi-Pearson V."/>
            <person name="Gilbert B."/>
            <person name="Handa Y."/>
            <person name="Hijri M."/>
            <person name="Kaul R."/>
            <person name="Kawaguchi M."/>
            <person name="Krajinski F."/>
            <person name="Lammers P."/>
            <person name="Lapierre D."/>
            <person name="Masclaux F.G."/>
            <person name="Murat C."/>
            <person name="Morin E."/>
            <person name="Ndikumana S."/>
            <person name="Pagni M."/>
            <person name="Petitpierre D."/>
            <person name="Requena N."/>
            <person name="Rosikiewicz P."/>
            <person name="Riley R."/>
            <person name="Saito K."/>
            <person name="San Clemente H."/>
            <person name="Shapiro H."/>
            <person name="van Tuinen D."/>
            <person name="Becard G."/>
            <person name="Bonfante P."/>
            <person name="Paszkowski U."/>
            <person name="Shachar-Hill Y."/>
            <person name="Young J.P."/>
            <person name="Sanders I.R."/>
            <person name="Henrissat B."/>
            <person name="Rensing S.A."/>
            <person name="Grigoriev I.V."/>
            <person name="Corradi N."/>
            <person name="Roux C."/>
            <person name="Martin F."/>
        </authorList>
    </citation>
    <scope>NUCLEOTIDE SEQUENCE</scope>
    <source>
        <strain evidence="1">DAOM 197198</strain>
    </source>
</reference>
<dbReference type="EMBL" id="KI299118">
    <property type="protein sequence ID" value="ERZ98008.1"/>
    <property type="molecule type" value="Genomic_DNA"/>
</dbReference>
<proteinExistence type="predicted"/>